<feature type="compositionally biased region" description="Acidic residues" evidence="9">
    <location>
        <begin position="263"/>
        <end position="275"/>
    </location>
</feature>
<evidence type="ECO:0000256" key="7">
    <source>
        <dbReference type="ARBA" id="ARBA00023242"/>
    </source>
</evidence>
<evidence type="ECO:0000256" key="2">
    <source>
        <dbReference type="ARBA" id="ARBA00006916"/>
    </source>
</evidence>
<dbReference type="AlphaFoldDB" id="A0A1E3HCA8"/>
<dbReference type="GeneID" id="30158781"/>
<evidence type="ECO:0000313" key="10">
    <source>
        <dbReference type="EMBL" id="ODN73978.1"/>
    </source>
</evidence>
<dbReference type="InterPro" id="IPR019310">
    <property type="entry name" value="Efg1"/>
</dbReference>
<comment type="similarity">
    <text evidence="2">Belongs to the EFG1 family.</text>
</comment>
<proteinExistence type="inferred from homology"/>
<evidence type="ECO:0000313" key="11">
    <source>
        <dbReference type="Proteomes" id="UP000094065"/>
    </source>
</evidence>
<name>A0A1E3HCA8_9TREE</name>
<keyword evidence="5" id="KW-0698">rRNA processing</keyword>
<dbReference type="OrthoDB" id="47732at2759"/>
<dbReference type="Proteomes" id="UP000094065">
    <property type="component" value="Unassembled WGS sequence"/>
</dbReference>
<dbReference type="InterPro" id="IPR050786">
    <property type="entry name" value="EFG1_rRNA-proc"/>
</dbReference>
<dbReference type="PANTHER" id="PTHR33911:SF1">
    <property type="entry name" value="RRNA-PROCESSING PROTEIN EFG1"/>
    <property type="match status" value="1"/>
</dbReference>
<dbReference type="GO" id="GO:0005730">
    <property type="term" value="C:nucleolus"/>
    <property type="evidence" value="ECO:0007669"/>
    <property type="project" value="UniProtKB-SubCell"/>
</dbReference>
<evidence type="ECO:0000256" key="6">
    <source>
        <dbReference type="ARBA" id="ARBA00023054"/>
    </source>
</evidence>
<dbReference type="Pfam" id="PF10153">
    <property type="entry name" value="Efg1"/>
    <property type="match status" value="1"/>
</dbReference>
<evidence type="ECO:0000256" key="9">
    <source>
        <dbReference type="SAM" id="MobiDB-lite"/>
    </source>
</evidence>
<reference evidence="10 11" key="1">
    <citation type="submission" date="2016-06" db="EMBL/GenBank/DDBJ databases">
        <title>Evolution of pathogenesis and genome organization in the Tremellales.</title>
        <authorList>
            <person name="Cuomo C."/>
            <person name="Litvintseva A."/>
            <person name="Heitman J."/>
            <person name="Chen Y."/>
            <person name="Sun S."/>
            <person name="Springer D."/>
            <person name="Dromer F."/>
            <person name="Young S."/>
            <person name="Zeng Q."/>
            <person name="Chapman S."/>
            <person name="Gujja S."/>
            <person name="Saif S."/>
            <person name="Birren B."/>
        </authorList>
    </citation>
    <scope>NUCLEOTIDE SEQUENCE [LARGE SCALE GENOMIC DNA]</scope>
    <source>
        <strain evidence="10 11">CBS 6039</strain>
    </source>
</reference>
<dbReference type="PANTHER" id="PTHR33911">
    <property type="entry name" value="RRNA-PROCESSING PROTEIN EFG1"/>
    <property type="match status" value="1"/>
</dbReference>
<feature type="region of interest" description="Disordered" evidence="9">
    <location>
        <begin position="255"/>
        <end position="275"/>
    </location>
</feature>
<comment type="caution">
    <text evidence="10">The sequence shown here is derived from an EMBL/GenBank/DDBJ whole genome shotgun (WGS) entry which is preliminary data.</text>
</comment>
<evidence type="ECO:0000256" key="3">
    <source>
        <dbReference type="ARBA" id="ARBA00018689"/>
    </source>
</evidence>
<feature type="coiled-coil region" evidence="8">
    <location>
        <begin position="72"/>
        <end position="144"/>
    </location>
</feature>
<organism evidence="10 11">
    <name type="scientific">Cryptococcus amylolentus CBS 6039</name>
    <dbReference type="NCBI Taxonomy" id="1295533"/>
    <lineage>
        <taxon>Eukaryota</taxon>
        <taxon>Fungi</taxon>
        <taxon>Dikarya</taxon>
        <taxon>Basidiomycota</taxon>
        <taxon>Agaricomycotina</taxon>
        <taxon>Tremellomycetes</taxon>
        <taxon>Tremellales</taxon>
        <taxon>Cryptococcaceae</taxon>
        <taxon>Cryptococcus</taxon>
    </lineage>
</organism>
<dbReference type="GO" id="GO:0030688">
    <property type="term" value="C:preribosome, small subunit precursor"/>
    <property type="evidence" value="ECO:0007669"/>
    <property type="project" value="TreeGrafter"/>
</dbReference>
<sequence>MPADKKIVKKGAHPYRKPRDPAAQSDRPNNGHKVLPTEARDAAGLPGMSKLKGSIRQTKRLLAKDNLDPGLRVNTQRRLASLEADLAAAERRELEKKNGAKYHKVKFFERQKLLRLIKRFEKKLSGGEDEKQLKEKKRKRLEEELLDSRIMLNYILHYPNTQKYIAIFPSAQPPESDDESEPKLTLPPLLHPVPSPSDIESLDKPARRRYDLLLETAKLMEEGKLKSEPEKDLKKGQQDGVVVGLGAGVEIGVGKGEVAAKEVEEDDFFESGDDE</sequence>
<keyword evidence="6 8" id="KW-0175">Coiled coil</keyword>
<evidence type="ECO:0000256" key="1">
    <source>
        <dbReference type="ARBA" id="ARBA00004604"/>
    </source>
</evidence>
<evidence type="ECO:0000256" key="4">
    <source>
        <dbReference type="ARBA" id="ARBA00019827"/>
    </source>
</evidence>
<evidence type="ECO:0000256" key="5">
    <source>
        <dbReference type="ARBA" id="ARBA00022552"/>
    </source>
</evidence>
<feature type="region of interest" description="Disordered" evidence="9">
    <location>
        <begin position="170"/>
        <end position="202"/>
    </location>
</feature>
<dbReference type="EMBL" id="AWGJ01000012">
    <property type="protein sequence ID" value="ODN73978.1"/>
    <property type="molecule type" value="Genomic_DNA"/>
</dbReference>
<gene>
    <name evidence="10" type="ORF">L202_07472</name>
</gene>
<protein>
    <recommendedName>
        <fullName evidence="3">rRNA-processing protein EFG1</fullName>
    </recommendedName>
    <alternativeName>
        <fullName evidence="4">rRNA-processing protein efg1</fullName>
    </alternativeName>
</protein>
<evidence type="ECO:0000256" key="8">
    <source>
        <dbReference type="SAM" id="Coils"/>
    </source>
</evidence>
<keyword evidence="11" id="KW-1185">Reference proteome</keyword>
<comment type="subcellular location">
    <subcellularLocation>
        <location evidence="1">Nucleus</location>
        <location evidence="1">Nucleolus</location>
    </subcellularLocation>
</comment>
<accession>A0A1E3HCA8</accession>
<dbReference type="RefSeq" id="XP_018989840.1">
    <property type="nucleotide sequence ID" value="XM_019142197.1"/>
</dbReference>
<feature type="compositionally biased region" description="Basic residues" evidence="9">
    <location>
        <begin position="7"/>
        <end position="16"/>
    </location>
</feature>
<feature type="region of interest" description="Disordered" evidence="9">
    <location>
        <begin position="1"/>
        <end position="51"/>
    </location>
</feature>
<dbReference type="STRING" id="1295533.A0A1E3HCA8"/>
<keyword evidence="7" id="KW-0539">Nucleus</keyword>
<dbReference type="GO" id="GO:0000462">
    <property type="term" value="P:maturation of SSU-rRNA from tricistronic rRNA transcript (SSU-rRNA, 5.8S rRNA, LSU-rRNA)"/>
    <property type="evidence" value="ECO:0007669"/>
    <property type="project" value="TreeGrafter"/>
</dbReference>